<gene>
    <name evidence="4" type="ORF">LTRI10_LOCUS18009</name>
</gene>
<keyword evidence="5" id="KW-1185">Reference proteome</keyword>
<proteinExistence type="predicted"/>
<dbReference type="EMBL" id="OZ034816">
    <property type="protein sequence ID" value="CAL1376265.1"/>
    <property type="molecule type" value="Genomic_DNA"/>
</dbReference>
<organism evidence="4 5">
    <name type="scientific">Linum trigynum</name>
    <dbReference type="NCBI Taxonomy" id="586398"/>
    <lineage>
        <taxon>Eukaryota</taxon>
        <taxon>Viridiplantae</taxon>
        <taxon>Streptophyta</taxon>
        <taxon>Embryophyta</taxon>
        <taxon>Tracheophyta</taxon>
        <taxon>Spermatophyta</taxon>
        <taxon>Magnoliopsida</taxon>
        <taxon>eudicotyledons</taxon>
        <taxon>Gunneridae</taxon>
        <taxon>Pentapetalae</taxon>
        <taxon>rosids</taxon>
        <taxon>fabids</taxon>
        <taxon>Malpighiales</taxon>
        <taxon>Linaceae</taxon>
        <taxon>Linum</taxon>
    </lineage>
</organism>
<evidence type="ECO:0000313" key="5">
    <source>
        <dbReference type="Proteomes" id="UP001497516"/>
    </source>
</evidence>
<name>A0AAV2DRV0_9ROSI</name>
<evidence type="ECO:0000259" key="3">
    <source>
        <dbReference type="Pfam" id="PF03478"/>
    </source>
</evidence>
<dbReference type="AlphaFoldDB" id="A0AAV2DRV0"/>
<accession>A0AAV2DRV0</accession>
<dbReference type="Pfam" id="PF03478">
    <property type="entry name" value="Beta-prop_KIB1-4"/>
    <property type="match status" value="1"/>
</dbReference>
<evidence type="ECO:0000313" key="4">
    <source>
        <dbReference type="EMBL" id="CAL1376265.1"/>
    </source>
</evidence>
<keyword evidence="2" id="KW-1133">Transmembrane helix</keyword>
<feature type="transmembrane region" description="Helical" evidence="2">
    <location>
        <begin position="324"/>
        <end position="346"/>
    </location>
</feature>
<dbReference type="PANTHER" id="PTHR34708">
    <property type="entry name" value="OS07G0440000 PROTEIN"/>
    <property type="match status" value="1"/>
</dbReference>
<evidence type="ECO:0000256" key="2">
    <source>
        <dbReference type="SAM" id="Phobius"/>
    </source>
</evidence>
<feature type="region of interest" description="Disordered" evidence="1">
    <location>
        <begin position="1"/>
        <end position="26"/>
    </location>
</feature>
<keyword evidence="2" id="KW-0812">Transmembrane</keyword>
<sequence>MGSSRVRAGRRNSWCGRKQQKEEDRRPWEDLCPDLLDPIYDKLPAGPAGRMEFGSVCRNWRQVYRRRPRKSPAVWVPLAPAMSLDFLGSEIPSKTRKELSRAYVKYTWPGSGWLLLSSSDVGIVGIFNPLFRWPSCFVRLPALHCPVSQPPLKAAFSAPPTDPDWTVFFVRGYSSFSTFRRGELRWKTYTCGGGTGEERRVCEGIGYRAGSFFCLFDTGDVLVFGVEGERRGQMRSMLVAVAAPPVMLARQSHLRVVAAESDGKFLVMSWGRGGSAAANCSLLLLGVERKTVKEVEERCGWGSDVLVREQHGLTVEGTTDFPPIVVHFVVLVFLVVLILAYFSFLVF</sequence>
<keyword evidence="2" id="KW-0472">Membrane</keyword>
<dbReference type="InterPro" id="IPR005174">
    <property type="entry name" value="KIB1-4_b-propeller"/>
</dbReference>
<feature type="domain" description="KIB1-4 beta-propeller" evidence="3">
    <location>
        <begin position="111"/>
        <end position="270"/>
    </location>
</feature>
<dbReference type="Proteomes" id="UP001497516">
    <property type="component" value="Chromosome 3"/>
</dbReference>
<protein>
    <recommendedName>
        <fullName evidence="3">KIB1-4 beta-propeller domain-containing protein</fullName>
    </recommendedName>
</protein>
<evidence type="ECO:0000256" key="1">
    <source>
        <dbReference type="SAM" id="MobiDB-lite"/>
    </source>
</evidence>
<reference evidence="4 5" key="1">
    <citation type="submission" date="2024-04" db="EMBL/GenBank/DDBJ databases">
        <authorList>
            <person name="Fracassetti M."/>
        </authorList>
    </citation>
    <scope>NUCLEOTIDE SEQUENCE [LARGE SCALE GENOMIC DNA]</scope>
</reference>
<dbReference type="PANTHER" id="PTHR34708:SF1">
    <property type="entry name" value="OS08G0126400 PROTEIN"/>
    <property type="match status" value="1"/>
</dbReference>